<dbReference type="AlphaFoldDB" id="A0A8S9P960"/>
<gene>
    <name evidence="1" type="ORF">F2Q69_00004545</name>
</gene>
<protein>
    <submittedName>
        <fullName evidence="1">Uncharacterized protein</fullName>
    </submittedName>
</protein>
<dbReference type="Proteomes" id="UP000712600">
    <property type="component" value="Unassembled WGS sequence"/>
</dbReference>
<name>A0A8S9P960_BRACR</name>
<sequence>MNLNKWRQLDRAVGEIDRCCGDEFAVTMGRCGVIASLLRLLLKANDNGIVFRRIWVKCLWSLVRFGSSIRIGLARLGGVEISAVLFLDAAAAISG</sequence>
<comment type="caution">
    <text evidence="1">The sequence shown here is derived from an EMBL/GenBank/DDBJ whole genome shotgun (WGS) entry which is preliminary data.</text>
</comment>
<dbReference type="EMBL" id="QGKX02001521">
    <property type="protein sequence ID" value="KAF3512626.1"/>
    <property type="molecule type" value="Genomic_DNA"/>
</dbReference>
<accession>A0A8S9P960</accession>
<organism evidence="1 2">
    <name type="scientific">Brassica cretica</name>
    <name type="common">Mustard</name>
    <dbReference type="NCBI Taxonomy" id="69181"/>
    <lineage>
        <taxon>Eukaryota</taxon>
        <taxon>Viridiplantae</taxon>
        <taxon>Streptophyta</taxon>
        <taxon>Embryophyta</taxon>
        <taxon>Tracheophyta</taxon>
        <taxon>Spermatophyta</taxon>
        <taxon>Magnoliopsida</taxon>
        <taxon>eudicotyledons</taxon>
        <taxon>Gunneridae</taxon>
        <taxon>Pentapetalae</taxon>
        <taxon>rosids</taxon>
        <taxon>malvids</taxon>
        <taxon>Brassicales</taxon>
        <taxon>Brassicaceae</taxon>
        <taxon>Brassiceae</taxon>
        <taxon>Brassica</taxon>
    </lineage>
</organism>
<reference evidence="1" key="1">
    <citation type="submission" date="2019-12" db="EMBL/GenBank/DDBJ databases">
        <title>Genome sequencing and annotation of Brassica cretica.</title>
        <authorList>
            <person name="Studholme D.J."/>
            <person name="Sarris P."/>
        </authorList>
    </citation>
    <scope>NUCLEOTIDE SEQUENCE</scope>
    <source>
        <strain evidence="1">PFS-109/04</strain>
        <tissue evidence="1">Leaf</tissue>
    </source>
</reference>
<evidence type="ECO:0000313" key="1">
    <source>
        <dbReference type="EMBL" id="KAF3512626.1"/>
    </source>
</evidence>
<evidence type="ECO:0000313" key="2">
    <source>
        <dbReference type="Proteomes" id="UP000712600"/>
    </source>
</evidence>
<proteinExistence type="predicted"/>